<dbReference type="AlphaFoldDB" id="A0A0M0L8Q0"/>
<dbReference type="PATRIC" id="fig|263475.3.peg.106"/>
<evidence type="ECO:0000313" key="7">
    <source>
        <dbReference type="Proteomes" id="UP000036867"/>
    </source>
</evidence>
<dbReference type="SUPFAM" id="SSF52540">
    <property type="entry name" value="P-loop containing nucleoside triphosphate hydrolases"/>
    <property type="match status" value="1"/>
</dbReference>
<dbReference type="GO" id="GO:0022857">
    <property type="term" value="F:transmembrane transporter activity"/>
    <property type="evidence" value="ECO:0007669"/>
    <property type="project" value="UniProtKB-ARBA"/>
</dbReference>
<dbReference type="OrthoDB" id="9791546at2"/>
<dbReference type="InterPro" id="IPR003593">
    <property type="entry name" value="AAA+_ATPase"/>
</dbReference>
<evidence type="ECO:0000256" key="2">
    <source>
        <dbReference type="ARBA" id="ARBA00022448"/>
    </source>
</evidence>
<dbReference type="GO" id="GO:0016887">
    <property type="term" value="F:ATP hydrolysis activity"/>
    <property type="evidence" value="ECO:0007669"/>
    <property type="project" value="InterPro"/>
</dbReference>
<dbReference type="FunFam" id="3.40.50.300:FF:000032">
    <property type="entry name" value="Export ABC transporter ATP-binding protein"/>
    <property type="match status" value="1"/>
</dbReference>
<gene>
    <name evidence="6" type="ORF">AMD00_21535</name>
</gene>
<keyword evidence="3" id="KW-0547">Nucleotide-binding</keyword>
<dbReference type="PANTHER" id="PTHR42798">
    <property type="entry name" value="LIPOPROTEIN-RELEASING SYSTEM ATP-BINDING PROTEIN LOLD"/>
    <property type="match status" value="1"/>
</dbReference>
<evidence type="ECO:0000256" key="1">
    <source>
        <dbReference type="ARBA" id="ARBA00005417"/>
    </source>
</evidence>
<dbReference type="PROSITE" id="PS00211">
    <property type="entry name" value="ABC_TRANSPORTER_1"/>
    <property type="match status" value="1"/>
</dbReference>
<dbReference type="InterPro" id="IPR017871">
    <property type="entry name" value="ABC_transporter-like_CS"/>
</dbReference>
<dbReference type="Gene3D" id="3.40.50.300">
    <property type="entry name" value="P-loop containing nucleotide triphosphate hydrolases"/>
    <property type="match status" value="1"/>
</dbReference>
<reference evidence="7" key="1">
    <citation type="submission" date="2015-08" db="EMBL/GenBank/DDBJ databases">
        <title>Fjat-10028 dsm 16317.</title>
        <authorList>
            <person name="Liu B."/>
            <person name="Wang J."/>
            <person name="Zhu Y."/>
            <person name="Liu G."/>
            <person name="Chen Q."/>
            <person name="Chen Z."/>
            <person name="Lan J."/>
            <person name="Che J."/>
            <person name="Ge C."/>
            <person name="Shi H."/>
            <person name="Pan Z."/>
            <person name="Liu X."/>
        </authorList>
    </citation>
    <scope>NUCLEOTIDE SEQUENCE [LARGE SCALE GENOMIC DNA]</scope>
    <source>
        <strain evidence="7">DSM 16317</strain>
    </source>
</reference>
<feature type="domain" description="ABC transporter" evidence="5">
    <location>
        <begin position="6"/>
        <end position="240"/>
    </location>
</feature>
<comment type="caution">
    <text evidence="6">The sequence shown here is derived from an EMBL/GenBank/DDBJ whole genome shotgun (WGS) entry which is preliminary data.</text>
</comment>
<dbReference type="InterPro" id="IPR017911">
    <property type="entry name" value="MacB-like_ATP-bd"/>
</dbReference>
<name>A0A0M0L8Q0_9BACL</name>
<keyword evidence="4 6" id="KW-0067">ATP-binding</keyword>
<evidence type="ECO:0000259" key="5">
    <source>
        <dbReference type="PROSITE" id="PS50893"/>
    </source>
</evidence>
<organism evidence="6 7">
    <name type="scientific">Viridibacillus arvi</name>
    <dbReference type="NCBI Taxonomy" id="263475"/>
    <lineage>
        <taxon>Bacteria</taxon>
        <taxon>Bacillati</taxon>
        <taxon>Bacillota</taxon>
        <taxon>Bacilli</taxon>
        <taxon>Bacillales</taxon>
        <taxon>Caryophanaceae</taxon>
        <taxon>Viridibacillus</taxon>
    </lineage>
</organism>
<comment type="similarity">
    <text evidence="1">Belongs to the ABC transporter superfamily.</text>
</comment>
<keyword evidence="7" id="KW-1185">Reference proteome</keyword>
<protein>
    <submittedName>
        <fullName evidence="6">Hemin ABC transporter ATP-binding protein</fullName>
    </submittedName>
</protein>
<sequence length="240" mass="26463">MTKIPLELKNIRKVFQDGEQEVEILHDLNFQAIKGELIAILGPSGSGKSTLLSIAGALLSPDGGEMIVNGENIANYNDKQKADVRLHSIGYIFQASNLVPYLKVKDQLKLVADLAGSWNKETQQRADELLKSVGLAHRANHYVQHLSGGEKQRVAIARSLMNNPDIILADEPTASLDSERSSEIVALIAKEVKEKNKAAVMVTHDESILSYCDKIYEMKNGQLTLRTTLKTTLKTTLRTT</sequence>
<dbReference type="Pfam" id="PF00005">
    <property type="entry name" value="ABC_tran"/>
    <property type="match status" value="1"/>
</dbReference>
<dbReference type="GeneID" id="301138685"/>
<dbReference type="RefSeq" id="WP_053419058.1">
    <property type="nucleotide sequence ID" value="NZ_LILB01000009.1"/>
</dbReference>
<proteinExistence type="inferred from homology"/>
<dbReference type="InterPro" id="IPR027417">
    <property type="entry name" value="P-loop_NTPase"/>
</dbReference>
<dbReference type="PANTHER" id="PTHR42798:SF6">
    <property type="entry name" value="CELL DIVISION ATP-BINDING PROTEIN FTSE"/>
    <property type="match status" value="1"/>
</dbReference>
<evidence type="ECO:0000256" key="4">
    <source>
        <dbReference type="ARBA" id="ARBA00022840"/>
    </source>
</evidence>
<dbReference type="InterPro" id="IPR003439">
    <property type="entry name" value="ABC_transporter-like_ATP-bd"/>
</dbReference>
<dbReference type="GO" id="GO:0098796">
    <property type="term" value="C:membrane protein complex"/>
    <property type="evidence" value="ECO:0007669"/>
    <property type="project" value="UniProtKB-ARBA"/>
</dbReference>
<dbReference type="SMART" id="SM00382">
    <property type="entry name" value="AAA"/>
    <property type="match status" value="1"/>
</dbReference>
<dbReference type="EMBL" id="LILB01000009">
    <property type="protein sequence ID" value="KOO47252.1"/>
    <property type="molecule type" value="Genomic_DNA"/>
</dbReference>
<dbReference type="CDD" id="cd03255">
    <property type="entry name" value="ABC_MJ0796_LolCDE_FtsE"/>
    <property type="match status" value="1"/>
</dbReference>
<accession>A0A0M0L8Q0</accession>
<dbReference type="PROSITE" id="PS50893">
    <property type="entry name" value="ABC_TRANSPORTER_2"/>
    <property type="match status" value="1"/>
</dbReference>
<keyword evidence="2" id="KW-0813">Transport</keyword>
<dbReference type="Proteomes" id="UP000036867">
    <property type="component" value="Unassembled WGS sequence"/>
</dbReference>
<dbReference type="STRING" id="263475.AMD00_21535"/>
<evidence type="ECO:0000313" key="6">
    <source>
        <dbReference type="EMBL" id="KOO47252.1"/>
    </source>
</evidence>
<dbReference type="GO" id="GO:0005524">
    <property type="term" value="F:ATP binding"/>
    <property type="evidence" value="ECO:0007669"/>
    <property type="project" value="UniProtKB-KW"/>
</dbReference>
<evidence type="ECO:0000256" key="3">
    <source>
        <dbReference type="ARBA" id="ARBA00022741"/>
    </source>
</evidence>